<feature type="compositionally biased region" description="Basic residues" evidence="1">
    <location>
        <begin position="147"/>
        <end position="158"/>
    </location>
</feature>
<dbReference type="AlphaFoldDB" id="A0A7X5YMF9"/>
<protein>
    <recommendedName>
        <fullName evidence="4">Cell envelope biogenesis protein TolA</fullName>
    </recommendedName>
</protein>
<reference evidence="2 3" key="1">
    <citation type="submission" date="2020-03" db="EMBL/GenBank/DDBJ databases">
        <title>Genomic Encyclopedia of Type Strains, Phase IV (KMG-IV): sequencing the most valuable type-strain genomes for metagenomic binning, comparative biology and taxonomic classification.</title>
        <authorList>
            <person name="Goeker M."/>
        </authorList>
    </citation>
    <scope>NUCLEOTIDE SEQUENCE [LARGE SCALE GENOMIC DNA]</scope>
    <source>
        <strain evidence="2 3">DSM 4736</strain>
    </source>
</reference>
<accession>A0A7X5YMF9</accession>
<evidence type="ECO:0000313" key="2">
    <source>
        <dbReference type="EMBL" id="NJC42332.1"/>
    </source>
</evidence>
<evidence type="ECO:0000256" key="1">
    <source>
        <dbReference type="SAM" id="MobiDB-lite"/>
    </source>
</evidence>
<feature type="region of interest" description="Disordered" evidence="1">
    <location>
        <begin position="117"/>
        <end position="158"/>
    </location>
</feature>
<dbReference type="EMBL" id="JAATJM010000002">
    <property type="protein sequence ID" value="NJC42332.1"/>
    <property type="molecule type" value="Genomic_DNA"/>
</dbReference>
<evidence type="ECO:0008006" key="4">
    <source>
        <dbReference type="Google" id="ProtNLM"/>
    </source>
</evidence>
<dbReference type="Proteomes" id="UP000587415">
    <property type="component" value="Unassembled WGS sequence"/>
</dbReference>
<keyword evidence="3" id="KW-1185">Reference proteome</keyword>
<sequence>MARQLKVFCYSDGFHSWTVAASSRAKALEAWGVKRDLFKDGSAREIDVGPDRAAALASPGELIERGLSVDIGKVERTKAPKAKAKAEKPKSDAKARARVEGLEAELAALDEAQADERAALEAEREALERREREVARRQTRDRDALKTKLKAARAKLSG</sequence>
<evidence type="ECO:0000313" key="3">
    <source>
        <dbReference type="Proteomes" id="UP000587415"/>
    </source>
</evidence>
<name>A0A7X5YMF9_9CAUL</name>
<gene>
    <name evidence="2" type="ORF">GGQ87_002627</name>
</gene>
<comment type="caution">
    <text evidence="2">The sequence shown here is derived from an EMBL/GenBank/DDBJ whole genome shotgun (WGS) entry which is preliminary data.</text>
</comment>
<feature type="compositionally biased region" description="Basic and acidic residues" evidence="1">
    <location>
        <begin position="117"/>
        <end position="146"/>
    </location>
</feature>
<dbReference type="RefSeq" id="WP_168048460.1">
    <property type="nucleotide sequence ID" value="NZ_JAATJM010000002.1"/>
</dbReference>
<proteinExistence type="predicted"/>
<organism evidence="2 3">
    <name type="scientific">Brevundimonas alba</name>
    <dbReference type="NCBI Taxonomy" id="74314"/>
    <lineage>
        <taxon>Bacteria</taxon>
        <taxon>Pseudomonadati</taxon>
        <taxon>Pseudomonadota</taxon>
        <taxon>Alphaproteobacteria</taxon>
        <taxon>Caulobacterales</taxon>
        <taxon>Caulobacteraceae</taxon>
        <taxon>Brevundimonas</taxon>
    </lineage>
</organism>